<reference evidence="1" key="1">
    <citation type="submission" date="2021-05" db="EMBL/GenBank/DDBJ databases">
        <title>Novel Bacillus species.</title>
        <authorList>
            <person name="Liu G."/>
        </authorList>
    </citation>
    <scope>NUCLEOTIDE SEQUENCE</scope>
    <source>
        <strain evidence="1">FJAT-50051</strain>
    </source>
</reference>
<gene>
    <name evidence="1" type="ORF">KHB02_11885</name>
</gene>
<protein>
    <submittedName>
        <fullName evidence="1">Uncharacterized protein</fullName>
    </submittedName>
</protein>
<accession>A0A942SYR4</accession>
<comment type="caution">
    <text evidence="1">The sequence shown here is derived from an EMBL/GenBank/DDBJ whole genome shotgun (WGS) entry which is preliminary data.</text>
</comment>
<evidence type="ECO:0000313" key="1">
    <source>
        <dbReference type="EMBL" id="MBS4182086.1"/>
    </source>
</evidence>
<proteinExistence type="predicted"/>
<dbReference type="AlphaFoldDB" id="A0A942SYR4"/>
<sequence>MPMDRWTPGADKPLSMSVTAESSAGSEAVLVSATVDVSARDASGADLPDDLDPLRATSGTGFAVTTPQSWSNTFVIDALPERTRDLQALVTLVFRESSDGAVVQQATTDVLDVRLPAGRS</sequence>
<dbReference type="EMBL" id="JAGYPE010000002">
    <property type="protein sequence ID" value="MBS4182086.1"/>
    <property type="molecule type" value="Genomic_DNA"/>
</dbReference>
<name>A0A942SYR4_9BACI</name>
<organism evidence="1">
    <name type="scientific">Neobacillus citreus</name>
    <dbReference type="NCBI Taxonomy" id="2833578"/>
    <lineage>
        <taxon>Bacteria</taxon>
        <taxon>Bacillati</taxon>
        <taxon>Bacillota</taxon>
        <taxon>Bacilli</taxon>
        <taxon>Bacillales</taxon>
        <taxon>Bacillaceae</taxon>
        <taxon>Neobacillus</taxon>
    </lineage>
</organism>